<evidence type="ECO:0000313" key="2">
    <source>
        <dbReference type="Proteomes" id="UP001300348"/>
    </source>
</evidence>
<sequence length="220" mass="25177">MKPLELTNLRFDRLLVISPVPEKPGRFWNCICDCGNKVQIRGTSLKSGNSTSCGCKWNDNRPTKHKMAKSNEYSIWSAMRQRCENKRNKAYPSYGGRGIRVCERWSEFKNFIQDMGRRPSKSHSLDRIDNNGNYSPDNCRWAKKLIQSNNTRTNVFITINGVSMTLSQWARMPECNVRPQTIGKRLRKGWSAEEAVFTKSGAIRESAELHAKALISLTSK</sequence>
<dbReference type="EMBL" id="CP133647">
    <property type="protein sequence ID" value="WNH03175.1"/>
    <property type="molecule type" value="Genomic_DNA"/>
</dbReference>
<keyword evidence="2" id="KW-1185">Reference proteome</keyword>
<dbReference type="Proteomes" id="UP001300348">
    <property type="component" value="Chromosome"/>
</dbReference>
<protein>
    <submittedName>
        <fullName evidence="1">Uncharacterized protein</fullName>
    </submittedName>
</protein>
<gene>
    <name evidence="1" type="ORF">QL112_005595</name>
</gene>
<organism evidence="1 2">
    <name type="scientific">Xenorhabdus griffiniae</name>
    <dbReference type="NCBI Taxonomy" id="351672"/>
    <lineage>
        <taxon>Bacteria</taxon>
        <taxon>Pseudomonadati</taxon>
        <taxon>Pseudomonadota</taxon>
        <taxon>Gammaproteobacteria</taxon>
        <taxon>Enterobacterales</taxon>
        <taxon>Morganellaceae</taxon>
        <taxon>Xenorhabdus</taxon>
    </lineage>
</organism>
<dbReference type="GeneID" id="88855010"/>
<accession>A0ABY9XKP1</accession>
<name>A0ABY9XKP1_9GAMM</name>
<evidence type="ECO:0000313" key="1">
    <source>
        <dbReference type="EMBL" id="WNH03175.1"/>
    </source>
</evidence>
<reference evidence="1 2" key="1">
    <citation type="journal article" date="2023" name="Access Microbiol">
        <title>The genome of a steinernematid-associated Pseudomonas piscis bacterium encodes the biosynthesis of insect toxins.</title>
        <authorList>
            <person name="Awori R.M."/>
            <person name="Hendre P."/>
            <person name="Amugune N.O."/>
        </authorList>
    </citation>
    <scope>NUCLEOTIDE SEQUENCE [LARGE SCALE GENOMIC DNA]</scope>
    <source>
        <strain evidence="1 2">97</strain>
    </source>
</reference>
<proteinExistence type="predicted"/>
<dbReference type="RefSeq" id="WP_282885498.1">
    <property type="nucleotide sequence ID" value="NZ_CP133479.1"/>
</dbReference>